<evidence type="ECO:0000259" key="3">
    <source>
        <dbReference type="PROSITE" id="PS51845"/>
    </source>
</evidence>
<dbReference type="InterPro" id="IPR029016">
    <property type="entry name" value="GAF-like_dom_sf"/>
</dbReference>
<organism evidence="6">
    <name type="scientific">Rodentolepis nana</name>
    <name type="common">Dwarf tapeworm</name>
    <name type="synonym">Hymenolepis nana</name>
    <dbReference type="NCBI Taxonomy" id="102285"/>
    <lineage>
        <taxon>Eukaryota</taxon>
        <taxon>Metazoa</taxon>
        <taxon>Spiralia</taxon>
        <taxon>Lophotrochozoa</taxon>
        <taxon>Platyhelminthes</taxon>
        <taxon>Cestoda</taxon>
        <taxon>Eucestoda</taxon>
        <taxon>Cyclophyllidea</taxon>
        <taxon>Hymenolepididae</taxon>
        <taxon>Rodentolepis</taxon>
    </lineage>
</organism>
<dbReference type="WBParaSite" id="HNAJ_0000477701-mRNA-1">
    <property type="protein sequence ID" value="HNAJ_0000477701-mRNA-1"/>
    <property type="gene ID" value="HNAJ_0000477701"/>
</dbReference>
<feature type="domain" description="PDEase" evidence="3">
    <location>
        <begin position="112"/>
        <end position="212"/>
    </location>
</feature>
<name>A0A0R3TCI8_RODNA</name>
<dbReference type="GO" id="GO:0007165">
    <property type="term" value="P:signal transduction"/>
    <property type="evidence" value="ECO:0007669"/>
    <property type="project" value="InterPro"/>
</dbReference>
<dbReference type="OrthoDB" id="295473at2759"/>
<dbReference type="GO" id="GO:0004114">
    <property type="term" value="F:3',5'-cyclic-nucleotide phosphodiesterase activity"/>
    <property type="evidence" value="ECO:0007669"/>
    <property type="project" value="InterPro"/>
</dbReference>
<dbReference type="Proteomes" id="UP000278807">
    <property type="component" value="Unassembled WGS sequence"/>
</dbReference>
<evidence type="ECO:0000313" key="5">
    <source>
        <dbReference type="Proteomes" id="UP000278807"/>
    </source>
</evidence>
<dbReference type="EMBL" id="UZAE01003630">
    <property type="protein sequence ID" value="VDO00635.1"/>
    <property type="molecule type" value="Genomic_DNA"/>
</dbReference>
<protein>
    <submittedName>
        <fullName evidence="6">PDEase domain-containing protein</fullName>
    </submittedName>
</protein>
<dbReference type="GO" id="GO:0046872">
    <property type="term" value="F:metal ion binding"/>
    <property type="evidence" value="ECO:0007669"/>
    <property type="project" value="UniProtKB-KW"/>
</dbReference>
<accession>A0A0R3TCI8</accession>
<dbReference type="Gene3D" id="1.10.1300.10">
    <property type="entry name" value="3'5'-cyclic nucleotide phosphodiesterase, catalytic domain"/>
    <property type="match status" value="1"/>
</dbReference>
<gene>
    <name evidence="4" type="ORF">HNAJ_LOCUS4775</name>
</gene>
<evidence type="ECO:0000256" key="2">
    <source>
        <dbReference type="ARBA" id="ARBA00022801"/>
    </source>
</evidence>
<reference evidence="4 5" key="2">
    <citation type="submission" date="2018-11" db="EMBL/GenBank/DDBJ databases">
        <authorList>
            <consortium name="Pathogen Informatics"/>
        </authorList>
    </citation>
    <scope>NUCLEOTIDE SEQUENCE [LARGE SCALE GENOMIC DNA]</scope>
</reference>
<dbReference type="AlphaFoldDB" id="A0A0R3TCI8"/>
<sequence length="212" mass="24148">MDCKDPEWQTRSILCMPIRHTDGRVLGVCQLVNKSSLLSPPSSKGQEGTEAAWQPEETWSGTFSRNEEALFEAFALFAGLGIANTQMYEQIRRAEAKQRIAFDVLSYHATAAPNEAAALAKELVPSSKYYKLTKFYFTDLNLSTEETVKAVLRMFSDLGLICRFRIDYTSLCRWVLSVKKNYRAVTYHNWRHAFNVAQTMFAMFKVGLLSMT</sequence>
<dbReference type="SUPFAM" id="SSF109604">
    <property type="entry name" value="HD-domain/PDEase-like"/>
    <property type="match status" value="1"/>
</dbReference>
<dbReference type="InterPro" id="IPR002073">
    <property type="entry name" value="PDEase_catalytic_dom"/>
</dbReference>
<keyword evidence="5" id="KW-1185">Reference proteome</keyword>
<keyword evidence="2" id="KW-0378">Hydrolase</keyword>
<proteinExistence type="predicted"/>
<dbReference type="PROSITE" id="PS51845">
    <property type="entry name" value="PDEASE_I_2"/>
    <property type="match status" value="1"/>
</dbReference>
<evidence type="ECO:0000313" key="6">
    <source>
        <dbReference type="WBParaSite" id="HNAJ_0000477701-mRNA-1"/>
    </source>
</evidence>
<dbReference type="STRING" id="102285.A0A0R3TCI8"/>
<dbReference type="Gene3D" id="3.30.450.40">
    <property type="match status" value="1"/>
</dbReference>
<dbReference type="PANTHER" id="PTHR11347">
    <property type="entry name" value="CYCLIC NUCLEOTIDE PHOSPHODIESTERASE"/>
    <property type="match status" value="1"/>
</dbReference>
<dbReference type="SUPFAM" id="SSF55781">
    <property type="entry name" value="GAF domain-like"/>
    <property type="match status" value="1"/>
</dbReference>
<reference evidence="6" key="1">
    <citation type="submission" date="2017-02" db="UniProtKB">
        <authorList>
            <consortium name="WormBaseParasite"/>
        </authorList>
    </citation>
    <scope>IDENTIFICATION</scope>
</reference>
<evidence type="ECO:0000256" key="1">
    <source>
        <dbReference type="ARBA" id="ARBA00022723"/>
    </source>
</evidence>
<dbReference type="InterPro" id="IPR036971">
    <property type="entry name" value="PDEase_catalytic_dom_sf"/>
</dbReference>
<keyword evidence="1" id="KW-0479">Metal-binding</keyword>
<evidence type="ECO:0000313" key="4">
    <source>
        <dbReference type="EMBL" id="VDO00635.1"/>
    </source>
</evidence>